<accession>A0AA39CF20</accession>
<reference evidence="7" key="1">
    <citation type="submission" date="2022-10" db="EMBL/GenBank/DDBJ databases">
        <title>Culturing micro-colonial fungi from biological soil crusts in the Mojave desert and describing Neophaeococcomyces mojavensis, and introducing the new genera and species Taxawa tesnikishii.</title>
        <authorList>
            <person name="Kurbessoian T."/>
            <person name="Stajich J.E."/>
        </authorList>
    </citation>
    <scope>NUCLEOTIDE SEQUENCE</scope>
    <source>
        <strain evidence="7">TK_41</strain>
    </source>
</reference>
<dbReference type="InterPro" id="IPR007867">
    <property type="entry name" value="GMC_OxRtase_C"/>
</dbReference>
<dbReference type="InterPro" id="IPR036188">
    <property type="entry name" value="FAD/NAD-bd_sf"/>
</dbReference>
<keyword evidence="8" id="KW-1185">Reference proteome</keyword>
<dbReference type="PANTHER" id="PTHR11552">
    <property type="entry name" value="GLUCOSE-METHANOL-CHOLINE GMC OXIDOREDUCTASE"/>
    <property type="match status" value="1"/>
</dbReference>
<dbReference type="SUPFAM" id="SSF51905">
    <property type="entry name" value="FAD/NAD(P)-binding domain"/>
    <property type="match status" value="1"/>
</dbReference>
<dbReference type="SUPFAM" id="SSF54373">
    <property type="entry name" value="FAD-linked reductases, C-terminal domain"/>
    <property type="match status" value="1"/>
</dbReference>
<evidence type="ECO:0000256" key="3">
    <source>
        <dbReference type="ARBA" id="ARBA00022630"/>
    </source>
</evidence>
<name>A0AA39CF20_9EURO</name>
<keyword evidence="4" id="KW-0274">FAD</keyword>
<evidence type="ECO:0000259" key="6">
    <source>
        <dbReference type="Pfam" id="PF05199"/>
    </source>
</evidence>
<comment type="caution">
    <text evidence="7">The sequence shown here is derived from an EMBL/GenBank/DDBJ whole genome shotgun (WGS) entry which is preliminary data.</text>
</comment>
<evidence type="ECO:0000256" key="1">
    <source>
        <dbReference type="ARBA" id="ARBA00001974"/>
    </source>
</evidence>
<protein>
    <recommendedName>
        <fullName evidence="6">Glucose-methanol-choline oxidoreductase C-terminal domain-containing protein</fullName>
    </recommendedName>
</protein>
<keyword evidence="5" id="KW-0560">Oxidoreductase</keyword>
<gene>
    <name evidence="7" type="ORF">H2200_009735</name>
</gene>
<sequence length="299" mass="32662">MQSPQLLELSGVGEPAILKPLGIDVVKAMPQVGRNFEEQTKNSVNFKPKSTDFKGSGPSSAIAFPNVYQVLGEELATSAYADTKAGLPAFAALLEQNGFILNATTYLPVLQAQLDNLFVDREAATEVFFTVSPSTGLVGTDLWNLIPLARGSIHINSTNSFAHPIVEPSYFKHPLDLLLQTHTTMQARQVYNTAPLSDLVEDEVEPGLERVPANASYRDWEDYVLDSFTSVWHPIATLAMMKEELGGVLDSMFKVYGIENVRVVDASALPVQLSAHLSSSLYGFAEKVSENIKEDWAGK</sequence>
<dbReference type="Proteomes" id="UP001172673">
    <property type="component" value="Unassembled WGS sequence"/>
</dbReference>
<comment type="similarity">
    <text evidence="2">Belongs to the GMC oxidoreductase family.</text>
</comment>
<evidence type="ECO:0000256" key="2">
    <source>
        <dbReference type="ARBA" id="ARBA00010790"/>
    </source>
</evidence>
<dbReference type="PANTHER" id="PTHR11552:SF201">
    <property type="entry name" value="GLUCOSE-METHANOL-CHOLINE OXIDOREDUCTASE N-TERMINAL DOMAIN-CONTAINING PROTEIN"/>
    <property type="match status" value="1"/>
</dbReference>
<dbReference type="EMBL" id="JAPDRK010000015">
    <property type="protein sequence ID" value="KAJ9605886.1"/>
    <property type="molecule type" value="Genomic_DNA"/>
</dbReference>
<evidence type="ECO:0000256" key="4">
    <source>
        <dbReference type="ARBA" id="ARBA00022827"/>
    </source>
</evidence>
<keyword evidence="3" id="KW-0285">Flavoprotein</keyword>
<dbReference type="AlphaFoldDB" id="A0AA39CF20"/>
<dbReference type="GO" id="GO:0050660">
    <property type="term" value="F:flavin adenine dinucleotide binding"/>
    <property type="evidence" value="ECO:0007669"/>
    <property type="project" value="InterPro"/>
</dbReference>
<evidence type="ECO:0000313" key="7">
    <source>
        <dbReference type="EMBL" id="KAJ9605886.1"/>
    </source>
</evidence>
<feature type="domain" description="Glucose-methanol-choline oxidoreductase C-terminal" evidence="6">
    <location>
        <begin position="147"/>
        <end position="285"/>
    </location>
</feature>
<dbReference type="GO" id="GO:0016614">
    <property type="term" value="F:oxidoreductase activity, acting on CH-OH group of donors"/>
    <property type="evidence" value="ECO:0007669"/>
    <property type="project" value="InterPro"/>
</dbReference>
<dbReference type="Pfam" id="PF05199">
    <property type="entry name" value="GMC_oxred_C"/>
    <property type="match status" value="1"/>
</dbReference>
<comment type="cofactor">
    <cofactor evidence="1">
        <name>FAD</name>
        <dbReference type="ChEBI" id="CHEBI:57692"/>
    </cofactor>
</comment>
<dbReference type="InterPro" id="IPR012132">
    <property type="entry name" value="GMC_OxRdtase"/>
</dbReference>
<dbReference type="Gene3D" id="3.30.560.10">
    <property type="entry name" value="Glucose Oxidase, domain 3"/>
    <property type="match status" value="1"/>
</dbReference>
<evidence type="ECO:0000313" key="8">
    <source>
        <dbReference type="Proteomes" id="UP001172673"/>
    </source>
</evidence>
<evidence type="ECO:0000256" key="5">
    <source>
        <dbReference type="ARBA" id="ARBA00023002"/>
    </source>
</evidence>
<proteinExistence type="inferred from homology"/>
<dbReference type="Gene3D" id="3.50.50.60">
    <property type="entry name" value="FAD/NAD(P)-binding domain"/>
    <property type="match status" value="1"/>
</dbReference>
<organism evidence="7 8">
    <name type="scientific">Cladophialophora chaetospira</name>
    <dbReference type="NCBI Taxonomy" id="386627"/>
    <lineage>
        <taxon>Eukaryota</taxon>
        <taxon>Fungi</taxon>
        <taxon>Dikarya</taxon>
        <taxon>Ascomycota</taxon>
        <taxon>Pezizomycotina</taxon>
        <taxon>Eurotiomycetes</taxon>
        <taxon>Chaetothyriomycetidae</taxon>
        <taxon>Chaetothyriales</taxon>
        <taxon>Herpotrichiellaceae</taxon>
        <taxon>Cladophialophora</taxon>
    </lineage>
</organism>